<evidence type="ECO:0000256" key="1">
    <source>
        <dbReference type="ARBA" id="ARBA00022859"/>
    </source>
</evidence>
<keyword evidence="1" id="KW-0391">Immunity</keyword>
<dbReference type="Gene3D" id="2.60.40.10">
    <property type="entry name" value="Immunoglobulins"/>
    <property type="match status" value="1"/>
</dbReference>
<reference evidence="6" key="1">
    <citation type="submission" date="2025-08" db="UniProtKB">
        <authorList>
            <consortium name="Ensembl"/>
        </authorList>
    </citation>
    <scope>IDENTIFICATION</scope>
</reference>
<dbReference type="Pfam" id="PF07686">
    <property type="entry name" value="V-set"/>
    <property type="match status" value="1"/>
</dbReference>
<keyword evidence="7" id="KW-1185">Reference proteome</keyword>
<dbReference type="AlphaFoldDB" id="A0A8C5TRI9"/>
<dbReference type="Proteomes" id="UP000694560">
    <property type="component" value="Unplaced"/>
</dbReference>
<dbReference type="InterPro" id="IPR036179">
    <property type="entry name" value="Ig-like_dom_sf"/>
</dbReference>
<name>A0A8C5TRI9_9PASS</name>
<keyword evidence="2" id="KW-1064">Adaptive immunity</keyword>
<evidence type="ECO:0000313" key="7">
    <source>
        <dbReference type="Proteomes" id="UP000694560"/>
    </source>
</evidence>
<dbReference type="InterPro" id="IPR013783">
    <property type="entry name" value="Ig-like_fold"/>
</dbReference>
<dbReference type="SMART" id="SM00406">
    <property type="entry name" value="IGv"/>
    <property type="match status" value="1"/>
</dbReference>
<accession>A0A8C5TRI9</accession>
<dbReference type="OrthoDB" id="9426090at2759"/>
<dbReference type="GO" id="GO:0019814">
    <property type="term" value="C:immunoglobulin complex"/>
    <property type="evidence" value="ECO:0007669"/>
    <property type="project" value="UniProtKB-KW"/>
</dbReference>
<dbReference type="PANTHER" id="PTHR23266">
    <property type="entry name" value="IMMUNOGLOBULIN HEAVY CHAIN"/>
    <property type="match status" value="1"/>
</dbReference>
<dbReference type="InterPro" id="IPR050199">
    <property type="entry name" value="IgHV"/>
</dbReference>
<evidence type="ECO:0000256" key="2">
    <source>
        <dbReference type="ARBA" id="ARBA00023130"/>
    </source>
</evidence>
<dbReference type="Ensembl" id="ENSMCST00000010446.1">
    <property type="protein sequence ID" value="ENSMCSP00000010187.1"/>
    <property type="gene ID" value="ENSMCSG00000007188.1"/>
</dbReference>
<feature type="region of interest" description="Disordered" evidence="4">
    <location>
        <begin position="1"/>
        <end position="47"/>
    </location>
</feature>
<dbReference type="GO" id="GO:0005576">
    <property type="term" value="C:extracellular region"/>
    <property type="evidence" value="ECO:0007669"/>
    <property type="project" value="UniProtKB-ARBA"/>
</dbReference>
<evidence type="ECO:0000256" key="4">
    <source>
        <dbReference type="SAM" id="MobiDB-lite"/>
    </source>
</evidence>
<organism evidence="6 7">
    <name type="scientific">Malurus cyaneus samueli</name>
    <dbReference type="NCBI Taxonomy" id="2593467"/>
    <lineage>
        <taxon>Eukaryota</taxon>
        <taxon>Metazoa</taxon>
        <taxon>Chordata</taxon>
        <taxon>Craniata</taxon>
        <taxon>Vertebrata</taxon>
        <taxon>Euteleostomi</taxon>
        <taxon>Archelosauria</taxon>
        <taxon>Archosauria</taxon>
        <taxon>Dinosauria</taxon>
        <taxon>Saurischia</taxon>
        <taxon>Theropoda</taxon>
        <taxon>Coelurosauria</taxon>
        <taxon>Aves</taxon>
        <taxon>Neognathae</taxon>
        <taxon>Neoaves</taxon>
        <taxon>Telluraves</taxon>
        <taxon>Australaves</taxon>
        <taxon>Passeriformes</taxon>
        <taxon>Meliphagoidea</taxon>
        <taxon>Maluridae</taxon>
        <taxon>Malurus</taxon>
    </lineage>
</organism>
<feature type="domain" description="Immunoglobulin V-set" evidence="5">
    <location>
        <begin position="88"/>
        <end position="161"/>
    </location>
</feature>
<keyword evidence="3" id="KW-1280">Immunoglobulin</keyword>
<protein>
    <recommendedName>
        <fullName evidence="5">Immunoglobulin V-set domain-containing protein</fullName>
    </recommendedName>
</protein>
<sequence length="171" mass="18483">MRETQEGTTASGSAPPAPPLPLCCHTQREGLGGTGPECSDRGPGREGVGTALVQQTEGAERRARAGLAMWSALVGVIWTLQEAGGGLRAAGDSEFRILWYRQSPGDTLEWVSFINYDPREFRFDQSVKGRATISRDNSRSEAYLSLQTLHPNDSARYFCAVHTGKGSPAEL</sequence>
<evidence type="ECO:0000259" key="5">
    <source>
        <dbReference type="SMART" id="SM00406"/>
    </source>
</evidence>
<dbReference type="GO" id="GO:0002250">
    <property type="term" value="P:adaptive immune response"/>
    <property type="evidence" value="ECO:0007669"/>
    <property type="project" value="UniProtKB-KW"/>
</dbReference>
<evidence type="ECO:0000256" key="3">
    <source>
        <dbReference type="ARBA" id="ARBA00043265"/>
    </source>
</evidence>
<proteinExistence type="predicted"/>
<dbReference type="SUPFAM" id="SSF48726">
    <property type="entry name" value="Immunoglobulin"/>
    <property type="match status" value="1"/>
</dbReference>
<evidence type="ECO:0000313" key="6">
    <source>
        <dbReference type="Ensembl" id="ENSMCSP00000010187.1"/>
    </source>
</evidence>
<dbReference type="InterPro" id="IPR013106">
    <property type="entry name" value="Ig_V-set"/>
</dbReference>
<reference evidence="6" key="2">
    <citation type="submission" date="2025-09" db="UniProtKB">
        <authorList>
            <consortium name="Ensembl"/>
        </authorList>
    </citation>
    <scope>IDENTIFICATION</scope>
</reference>